<evidence type="ECO:0000256" key="7">
    <source>
        <dbReference type="NCBIfam" id="TIGR00131"/>
    </source>
</evidence>
<name>A0ABP8JXQ6_9MICO</name>
<dbReference type="InterPro" id="IPR019741">
    <property type="entry name" value="Galactokinase_CS"/>
</dbReference>
<organism evidence="11 12">
    <name type="scientific">Fodinibacter luteus</name>
    <dbReference type="NCBI Taxonomy" id="552064"/>
    <lineage>
        <taxon>Bacteria</taxon>
        <taxon>Bacillati</taxon>
        <taxon>Actinomycetota</taxon>
        <taxon>Actinomycetes</taxon>
        <taxon>Micrococcales</taxon>
        <taxon>Intrasporangiaceae</taxon>
        <taxon>Fodinibacter (ex Wang et al. 2009)</taxon>
    </lineage>
</organism>
<reference evidence="12" key="1">
    <citation type="journal article" date="2019" name="Int. J. Syst. Evol. Microbiol.">
        <title>The Global Catalogue of Microorganisms (GCM) 10K type strain sequencing project: providing services to taxonomists for standard genome sequencing and annotation.</title>
        <authorList>
            <consortium name="The Broad Institute Genomics Platform"/>
            <consortium name="The Broad Institute Genome Sequencing Center for Infectious Disease"/>
            <person name="Wu L."/>
            <person name="Ma J."/>
        </authorList>
    </citation>
    <scope>NUCLEOTIDE SEQUENCE [LARGE SCALE GENOMIC DNA]</scope>
    <source>
        <strain evidence="12">JCM 17809</strain>
    </source>
</reference>
<evidence type="ECO:0000256" key="6">
    <source>
        <dbReference type="ARBA" id="ARBA00023144"/>
    </source>
</evidence>
<gene>
    <name evidence="11" type="primary">galK</name>
    <name evidence="11" type="ORF">GCM10023168_02110</name>
</gene>
<dbReference type="Gene3D" id="3.30.230.10">
    <property type="match status" value="1"/>
</dbReference>
<keyword evidence="4" id="KW-0418">Kinase</keyword>
<dbReference type="PANTHER" id="PTHR10457">
    <property type="entry name" value="MEVALONATE KINASE/GALACTOKINASE"/>
    <property type="match status" value="1"/>
</dbReference>
<keyword evidence="5" id="KW-0067">ATP-binding</keyword>
<dbReference type="InterPro" id="IPR019539">
    <property type="entry name" value="GalKase_N"/>
</dbReference>
<comment type="similarity">
    <text evidence="1">Belongs to the GHMP kinase family. GalK subfamily.</text>
</comment>
<dbReference type="Gene3D" id="3.30.70.890">
    <property type="entry name" value="GHMP kinase, C-terminal domain"/>
    <property type="match status" value="1"/>
</dbReference>
<dbReference type="EMBL" id="BAABGM010000001">
    <property type="protein sequence ID" value="GAA4397301.1"/>
    <property type="molecule type" value="Genomic_DNA"/>
</dbReference>
<dbReference type="PIRSF" id="PIRSF000530">
    <property type="entry name" value="Galactokinase"/>
    <property type="match status" value="1"/>
</dbReference>
<evidence type="ECO:0000256" key="2">
    <source>
        <dbReference type="ARBA" id="ARBA00022679"/>
    </source>
</evidence>
<feature type="domain" description="Galactokinase N-terminal" evidence="10">
    <location>
        <begin position="21"/>
        <end position="69"/>
    </location>
</feature>
<protein>
    <recommendedName>
        <fullName evidence="7">Galactokinase</fullName>
        <ecNumber evidence="7">2.7.1.6</ecNumber>
    </recommendedName>
</protein>
<evidence type="ECO:0000313" key="11">
    <source>
        <dbReference type="EMBL" id="GAA4397301.1"/>
    </source>
</evidence>
<dbReference type="NCBIfam" id="TIGR00131">
    <property type="entry name" value="gal_kin"/>
    <property type="match status" value="1"/>
</dbReference>
<sequence>MQDIAQDAASAPDRVDVADATHRRVFGEAPAGMWSAPGRVNLIGEHTDYNEGLVLPIALPQRTTAACTPRRDRLLRVHSVQAGETVEVDLATVGASPPRGWVSYVAGVLWALAEEGLPVRGLDATVVSDVPLGAGLSSSAALECAVGAAASDLFGLGLLSDDAARARLAKACVRAENEVAGAMTGGMDQSASLLCRPGHALLLDCRSGETAHVPFDLAAHDLVLLVTDTRASHALNDGQYESRRRASEAAAAALGVRSLREVDPERLPAALVELADSGHRSHPADPADPGDDELVRRARHVVTEIGRVRAAVRALERDDLDEVGHLFDASHASLRDDYEVSCPELDVSVEVARSAGALGARMTGGGFGGSSIAILPTRSAGPAASAIADAFAEHGWTAPRSFVVTPSGAARRDA</sequence>
<keyword evidence="2" id="KW-0808">Transferase</keyword>
<dbReference type="Proteomes" id="UP001500945">
    <property type="component" value="Unassembled WGS sequence"/>
</dbReference>
<feature type="domain" description="GHMP kinase C-terminal" evidence="9">
    <location>
        <begin position="312"/>
        <end position="389"/>
    </location>
</feature>
<evidence type="ECO:0000259" key="10">
    <source>
        <dbReference type="Pfam" id="PF10509"/>
    </source>
</evidence>
<dbReference type="EC" id="2.7.1.6" evidence="7"/>
<dbReference type="RefSeq" id="WP_345201326.1">
    <property type="nucleotide sequence ID" value="NZ_BAABGM010000001.1"/>
</dbReference>
<dbReference type="PRINTS" id="PR00959">
    <property type="entry name" value="MEVGALKINASE"/>
</dbReference>
<keyword evidence="3" id="KW-0547">Nucleotide-binding</keyword>
<dbReference type="InterPro" id="IPR006206">
    <property type="entry name" value="Mevalonate/galactokinase"/>
</dbReference>
<dbReference type="InterPro" id="IPR013750">
    <property type="entry name" value="GHMP_kinase_C_dom"/>
</dbReference>
<dbReference type="PROSITE" id="PS00627">
    <property type="entry name" value="GHMP_KINASES_ATP"/>
    <property type="match status" value="1"/>
</dbReference>
<proteinExistence type="inferred from homology"/>
<keyword evidence="12" id="KW-1185">Reference proteome</keyword>
<evidence type="ECO:0000256" key="3">
    <source>
        <dbReference type="ARBA" id="ARBA00022741"/>
    </source>
</evidence>
<dbReference type="Pfam" id="PF08544">
    <property type="entry name" value="GHMP_kinases_C"/>
    <property type="match status" value="1"/>
</dbReference>
<dbReference type="SUPFAM" id="SSF54211">
    <property type="entry name" value="Ribosomal protein S5 domain 2-like"/>
    <property type="match status" value="1"/>
</dbReference>
<evidence type="ECO:0000256" key="5">
    <source>
        <dbReference type="ARBA" id="ARBA00022840"/>
    </source>
</evidence>
<feature type="domain" description="GHMP kinase N-terminal" evidence="8">
    <location>
        <begin position="104"/>
        <end position="194"/>
    </location>
</feature>
<dbReference type="SUPFAM" id="SSF55060">
    <property type="entry name" value="GHMP Kinase, C-terminal domain"/>
    <property type="match status" value="1"/>
</dbReference>
<keyword evidence="6" id="KW-0119">Carbohydrate metabolism</keyword>
<evidence type="ECO:0000313" key="12">
    <source>
        <dbReference type="Proteomes" id="UP001500945"/>
    </source>
</evidence>
<evidence type="ECO:0000259" key="9">
    <source>
        <dbReference type="Pfam" id="PF08544"/>
    </source>
</evidence>
<dbReference type="Pfam" id="PF10509">
    <property type="entry name" value="GalKase_gal_bdg"/>
    <property type="match status" value="1"/>
</dbReference>
<evidence type="ECO:0000259" key="8">
    <source>
        <dbReference type="Pfam" id="PF00288"/>
    </source>
</evidence>
<dbReference type="InterPro" id="IPR000705">
    <property type="entry name" value="Galactokinase"/>
</dbReference>
<dbReference type="PRINTS" id="PR00473">
    <property type="entry name" value="GALCTOKINASE"/>
</dbReference>
<dbReference type="InterPro" id="IPR036554">
    <property type="entry name" value="GHMP_kinase_C_sf"/>
</dbReference>
<dbReference type="InterPro" id="IPR006203">
    <property type="entry name" value="GHMP_knse_ATP-bd_CS"/>
</dbReference>
<dbReference type="InterPro" id="IPR020568">
    <property type="entry name" value="Ribosomal_Su5_D2-typ_SF"/>
</dbReference>
<dbReference type="Pfam" id="PF00288">
    <property type="entry name" value="GHMP_kinases_N"/>
    <property type="match status" value="1"/>
</dbReference>
<evidence type="ECO:0000256" key="1">
    <source>
        <dbReference type="ARBA" id="ARBA00006566"/>
    </source>
</evidence>
<dbReference type="PANTHER" id="PTHR10457:SF7">
    <property type="entry name" value="GALACTOKINASE-RELATED"/>
    <property type="match status" value="1"/>
</dbReference>
<comment type="caution">
    <text evidence="11">The sequence shown here is derived from an EMBL/GenBank/DDBJ whole genome shotgun (WGS) entry which is preliminary data.</text>
</comment>
<dbReference type="InterPro" id="IPR014721">
    <property type="entry name" value="Ribsml_uS5_D2-typ_fold_subgr"/>
</dbReference>
<dbReference type="PROSITE" id="PS00106">
    <property type="entry name" value="GALACTOKINASE"/>
    <property type="match status" value="1"/>
</dbReference>
<keyword evidence="6" id="KW-0299">Galactose metabolism</keyword>
<dbReference type="InterPro" id="IPR006204">
    <property type="entry name" value="GHMP_kinase_N_dom"/>
</dbReference>
<evidence type="ECO:0000256" key="4">
    <source>
        <dbReference type="ARBA" id="ARBA00022777"/>
    </source>
</evidence>
<accession>A0ABP8JXQ6</accession>